<sequence>MVKTKGPEGPQTNKMDNYTVPRVQADGGDKAIMAAIQDVKGTLEPKLNAATVDAALLRVDLKMASKKVTTDELHVNLLQSTTKRLESQVQLLTQQTNTMAAKLDDQKDRARRNNIWVVGVPEGTEG</sequence>
<comment type="caution">
    <text evidence="2">The sequence shown here is derived from an EMBL/GenBank/DDBJ whole genome shotgun (WGS) entry which is preliminary data.</text>
</comment>
<protein>
    <submittedName>
        <fullName evidence="2">Uncharacterized protein</fullName>
    </submittedName>
</protein>
<dbReference type="EMBL" id="JANPWB010000008">
    <property type="protein sequence ID" value="KAJ1162915.1"/>
    <property type="molecule type" value="Genomic_DNA"/>
</dbReference>
<gene>
    <name evidence="2" type="ORF">NDU88_003379</name>
</gene>
<organism evidence="2 3">
    <name type="scientific">Pleurodeles waltl</name>
    <name type="common">Iberian ribbed newt</name>
    <dbReference type="NCBI Taxonomy" id="8319"/>
    <lineage>
        <taxon>Eukaryota</taxon>
        <taxon>Metazoa</taxon>
        <taxon>Chordata</taxon>
        <taxon>Craniata</taxon>
        <taxon>Vertebrata</taxon>
        <taxon>Euteleostomi</taxon>
        <taxon>Amphibia</taxon>
        <taxon>Batrachia</taxon>
        <taxon>Caudata</taxon>
        <taxon>Salamandroidea</taxon>
        <taxon>Salamandridae</taxon>
        <taxon>Pleurodelinae</taxon>
        <taxon>Pleurodeles</taxon>
    </lineage>
</organism>
<proteinExistence type="predicted"/>
<name>A0AAV7SF78_PLEWA</name>
<dbReference type="AlphaFoldDB" id="A0AAV7SF78"/>
<accession>A0AAV7SF78</accession>
<evidence type="ECO:0000313" key="3">
    <source>
        <dbReference type="Proteomes" id="UP001066276"/>
    </source>
</evidence>
<reference evidence="2" key="1">
    <citation type="journal article" date="2022" name="bioRxiv">
        <title>Sequencing and chromosome-scale assembly of the giantPleurodeles waltlgenome.</title>
        <authorList>
            <person name="Brown T."/>
            <person name="Elewa A."/>
            <person name="Iarovenko S."/>
            <person name="Subramanian E."/>
            <person name="Araus A.J."/>
            <person name="Petzold A."/>
            <person name="Susuki M."/>
            <person name="Suzuki K.-i.T."/>
            <person name="Hayashi T."/>
            <person name="Toyoda A."/>
            <person name="Oliveira C."/>
            <person name="Osipova E."/>
            <person name="Leigh N.D."/>
            <person name="Simon A."/>
            <person name="Yun M.H."/>
        </authorList>
    </citation>
    <scope>NUCLEOTIDE SEQUENCE</scope>
    <source>
        <strain evidence="2">20211129_DDA</strain>
        <tissue evidence="2">Liver</tissue>
    </source>
</reference>
<feature type="region of interest" description="Disordered" evidence="1">
    <location>
        <begin position="1"/>
        <end position="20"/>
    </location>
</feature>
<dbReference type="Proteomes" id="UP001066276">
    <property type="component" value="Chromosome 4_2"/>
</dbReference>
<evidence type="ECO:0000256" key="1">
    <source>
        <dbReference type="SAM" id="MobiDB-lite"/>
    </source>
</evidence>
<evidence type="ECO:0000313" key="2">
    <source>
        <dbReference type="EMBL" id="KAJ1162915.1"/>
    </source>
</evidence>
<keyword evidence="3" id="KW-1185">Reference proteome</keyword>